<dbReference type="SUPFAM" id="SSF56281">
    <property type="entry name" value="Metallo-hydrolase/oxidoreductase"/>
    <property type="match status" value="1"/>
</dbReference>
<accession>A0A975B6Q0</accession>
<keyword evidence="2" id="KW-1185">Reference proteome</keyword>
<dbReference type="Gene3D" id="3.60.15.10">
    <property type="entry name" value="Ribonuclease Z/Hydroxyacylglutathione hydrolase-like"/>
    <property type="match status" value="1"/>
</dbReference>
<dbReference type="PANTHER" id="PTHR30619">
    <property type="entry name" value="DNA INTERNALIZATION/COMPETENCE PROTEIN COMEC/REC2"/>
    <property type="match status" value="1"/>
</dbReference>
<gene>
    <name evidence="1" type="ORF">dnl_21200</name>
</gene>
<dbReference type="PANTHER" id="PTHR30619:SF1">
    <property type="entry name" value="RECOMBINATION PROTEIN 2"/>
    <property type="match status" value="1"/>
</dbReference>
<dbReference type="AlphaFoldDB" id="A0A975B6Q0"/>
<name>A0A975B6Q0_9BACT</name>
<dbReference type="RefSeq" id="WP_207691545.1">
    <property type="nucleotide sequence ID" value="NZ_CP061799.1"/>
</dbReference>
<evidence type="ECO:0000313" key="1">
    <source>
        <dbReference type="EMBL" id="QTA79838.1"/>
    </source>
</evidence>
<sequence>MPTDQTVNVKILQVLHGDAIQIRYFGKDESYHNIFIDGGFVSTYKRTLREEVKRVINLGEKIDLFIITHTDNDHIKGVMKFVEEFGHLNLVEQYWFNHFDFFKVPEVVSSSEISISEGIQLRKYLKRRGERFNDVVIEGNCYSLHGAKITILSPDYADIESYAKLWAKAEFATNYESQIASGSSDYSQSISELSKKKFNEDKKLENRVSISFLFEIYGKKLLFLGDTHPSQIITALNKLGYSLNNKIKASCVKLSHHASKHNTNNELISLIDSDSYIVSANGKNRYGFPHKEPLSRILGHTNRNFKCKINFFFNYKNEIIQSIFLAKEEDEFNFYRVYPGANENGISIKI</sequence>
<dbReference type="InterPro" id="IPR036866">
    <property type="entry name" value="RibonucZ/Hydroxyglut_hydro"/>
</dbReference>
<dbReference type="Proteomes" id="UP000663720">
    <property type="component" value="Chromosome"/>
</dbReference>
<dbReference type="EMBL" id="CP061799">
    <property type="protein sequence ID" value="QTA79838.1"/>
    <property type="molecule type" value="Genomic_DNA"/>
</dbReference>
<proteinExistence type="predicted"/>
<reference evidence="1" key="1">
    <citation type="journal article" date="2021" name="Microb. Physiol.">
        <title>Proteogenomic Insights into the Physiology of Marine, Sulfate-Reducing, Filamentous Desulfonema limicola and Desulfonema magnum.</title>
        <authorList>
            <person name="Schnaars V."/>
            <person name="Wohlbrand L."/>
            <person name="Scheve S."/>
            <person name="Hinrichs C."/>
            <person name="Reinhardt R."/>
            <person name="Rabus R."/>
        </authorList>
    </citation>
    <scope>NUCLEOTIDE SEQUENCE</scope>
    <source>
        <strain evidence="1">5ac10</strain>
    </source>
</reference>
<dbReference type="InterPro" id="IPR052159">
    <property type="entry name" value="Competence_DNA_uptake"/>
</dbReference>
<dbReference type="KEGG" id="dli:dnl_21200"/>
<protein>
    <submittedName>
        <fullName evidence="1">Ribonuclease domain-containing protein</fullName>
    </submittedName>
</protein>
<organism evidence="1 2">
    <name type="scientific">Desulfonema limicola</name>
    <dbReference type="NCBI Taxonomy" id="45656"/>
    <lineage>
        <taxon>Bacteria</taxon>
        <taxon>Pseudomonadati</taxon>
        <taxon>Thermodesulfobacteriota</taxon>
        <taxon>Desulfobacteria</taxon>
        <taxon>Desulfobacterales</taxon>
        <taxon>Desulfococcaceae</taxon>
        <taxon>Desulfonema</taxon>
    </lineage>
</organism>
<evidence type="ECO:0000313" key="2">
    <source>
        <dbReference type="Proteomes" id="UP000663720"/>
    </source>
</evidence>